<dbReference type="PANTHER" id="PTHR19964:SF93">
    <property type="entry name" value="INACTIVATION-NO-AFTER-POTENTIAL D PROTEIN"/>
    <property type="match status" value="1"/>
</dbReference>
<reference evidence="4" key="11">
    <citation type="journal article" date="2015" name="G3 (Bethesda)">
        <title>Gene Model Annotations for Drosophila melanogaster: Impact of High-Throughput Data.</title>
        <authorList>
            <consortium name="FlyBase Consortium"/>
            <person name="Matthews B.B."/>
            <person name="Dos Santos G."/>
            <person name="Crosby M.A."/>
            <person name="Emmert D.B."/>
            <person name="St Pierre S.E."/>
            <person name="Gramates L.S."/>
            <person name="Zhou P."/>
            <person name="Schroeder A.J."/>
            <person name="Falls K."/>
            <person name="Strelets V."/>
            <person name="Russo S.M."/>
            <person name="Gelbart W.M."/>
            <person name="null"/>
        </authorList>
    </citation>
    <scope>NUCLEOTIDE SEQUENCE</scope>
</reference>
<dbReference type="FunFam" id="2.30.42.10:FF:000275">
    <property type="entry name" value="Inactivation-no-after-potential D protein"/>
    <property type="match status" value="1"/>
</dbReference>
<dbReference type="OMA" id="HIHMVTL"/>
<dbReference type="Gene3D" id="2.30.42.10">
    <property type="match status" value="5"/>
</dbReference>
<feature type="region of interest" description="Disordered" evidence="1">
    <location>
        <begin position="145"/>
        <end position="204"/>
    </location>
</feature>
<dbReference type="DNASU" id="37629"/>
<dbReference type="GeneID" id="37629"/>
<dbReference type="CDD" id="cd23065">
    <property type="entry name" value="PDZ4_INAD-like"/>
    <property type="match status" value="1"/>
</dbReference>
<name>D3DMF9_DROME</name>
<dbReference type="SMART" id="SM00228">
    <property type="entry name" value="PDZ"/>
    <property type="match status" value="5"/>
</dbReference>
<evidence type="ECO:0000256" key="1">
    <source>
        <dbReference type="SAM" id="MobiDB-lite"/>
    </source>
</evidence>
<dbReference type="Bgee" id="FBgn0001263">
    <property type="expression patterns" value="Expressed in outer photoreceptor cell (Drosophila) in insect head and 37 other cell types or tissues"/>
</dbReference>
<feature type="domain" description="PDZ" evidence="2">
    <location>
        <begin position="596"/>
        <end position="676"/>
    </location>
</feature>
<reference evidence="4 6" key="9">
    <citation type="journal article" date="2007" name="Science">
        <title>Sequence finishing and mapping of Drosophila melanogaster heterochromatin.</title>
        <authorList>
            <person name="Hoskins R.A."/>
            <person name="Carlson J.W."/>
            <person name="Kennedy C."/>
            <person name="Acevedo D."/>
            <person name="Evans-Holm M."/>
            <person name="Frise E."/>
            <person name="Wan K.H."/>
            <person name="Park S."/>
            <person name="Mendez-Lago M."/>
            <person name="Rossi F."/>
            <person name="Villasante A."/>
            <person name="Dimitri P."/>
            <person name="Karpen G.H."/>
            <person name="Celniker S.E."/>
        </authorList>
    </citation>
    <scope>NUCLEOTIDE SEQUENCE [LARGE SCALE GENOMIC DNA]</scope>
    <source>
        <strain evidence="6">Berkeley</strain>
    </source>
</reference>
<dbReference type="RefSeq" id="NP_001246470.1">
    <property type="nucleotide sequence ID" value="NM_001259541.1"/>
</dbReference>
<sequence length="686" mass="75707">MVQFLGKQGTAGVFISFGMHNPFPELIHMVTLDKTGKKSFGICIVRGEVKDSPNTKTTGIFIKGIVPDSPAHLCGRLKVGDRILSLNGKDVRNSTEQAVIDLIKEADFKIELEIQTFDKSDEQQAKSDPRSNGYMQAKNKFNQEQTTNNNASGGQGMGQGQGQGQGMAGMNRQQSMQKRNTTFTASMRQKHSNYADEDDEDTRDMTGRIRTEAGYEIDRASAGNCKLNKQEKDRDKEQEDEFGYTMAKINKRYNMMKDLRRIEVQRDASKPLGLALAGHKDRQKMACFVAGVDPNGALGSVDIKPGDEIVEVNGNVLKNRCHLNASAVFKNVDGDKLVMITSRRKPNDEGMCVKPIKKFPTASDETKFIFDQFPKARTVQVRKEGFLGIMVIYGKHAEVGSGIFISDLREGSNAELAGVKVGDMLLAVNQDVTLESNYDDATGLLKRAEGVVTMILLTLKSEEAIKAEKAAEEKKKEEAKKEEEKPQEPATAEIKPNKKILIELKVEKKPMGVIVCGGKNNHVTTGCVITHVYPEGQVAADKRLKIFDHICDINGTPIHVGSMTTLKVHQLFHTTYEKAVTLTVFRADPPELEKFNVDLMKKAGKELGLSLSPNEIGCTIADLIQGQYPEIDSKLQRGDIITKFNGDALEGLPFQVCYALFKGANGKVSMEVTRPKPTLRTEAPKA</sequence>
<evidence type="ECO:0000313" key="3">
    <source>
        <dbReference type="EMBL" id="ADA53567.1"/>
    </source>
</evidence>
<protein>
    <submittedName>
        <fullName evidence="4">Inactivation no afterpotential D, isoform B</fullName>
    </submittedName>
    <submittedName>
        <fullName evidence="3">MIP15186p</fullName>
    </submittedName>
</protein>
<feature type="domain" description="PDZ" evidence="2">
    <location>
        <begin position="261"/>
        <end position="344"/>
    </location>
</feature>
<evidence type="ECO:0000313" key="6">
    <source>
        <dbReference type="Proteomes" id="UP000000803"/>
    </source>
</evidence>
<reference evidence="4" key="13">
    <citation type="journal article" date="2015" name="Genome Res.">
        <title>The Release 6 reference sequence of the Drosophila melanogaster genome.</title>
        <authorList>
            <person name="Hoskins R.A."/>
            <person name="Carlson J.W."/>
            <person name="Wan K.H."/>
            <person name="Park S."/>
            <person name="Mendez I."/>
            <person name="Galle S.E."/>
            <person name="Booth B.W."/>
            <person name="Pfeiffer B.D."/>
            <person name="George R.A."/>
            <person name="Svirskas R."/>
            <person name="Krzywinski M."/>
            <person name="Schein J."/>
            <person name="Accardo M.C."/>
            <person name="Damia E."/>
            <person name="Messina G."/>
            <person name="Mendez-Lago M."/>
            <person name="de Pablos B."/>
            <person name="Demakova O.V."/>
            <person name="Andreyeva E.N."/>
            <person name="Boldyreva L.V."/>
            <person name="Marra M."/>
            <person name="Carvalho A.B."/>
            <person name="Dimitri P."/>
            <person name="Villasante A."/>
            <person name="Zhimulev I.F."/>
            <person name="Rubin G.M."/>
            <person name="Karpen G.H."/>
            <person name="Celniker S.E."/>
        </authorList>
    </citation>
    <scope>NUCLEOTIDE SEQUENCE</scope>
</reference>
<dbReference type="PROSITE" id="PS50106">
    <property type="entry name" value="PDZ"/>
    <property type="match status" value="5"/>
</dbReference>
<reference evidence="3" key="10">
    <citation type="submission" date="2009-12" db="EMBL/GenBank/DDBJ databases">
        <authorList>
            <person name="Carlson J."/>
            <person name="Booth B."/>
            <person name="Frise E."/>
            <person name="Sandler J."/>
            <person name="Wan K."/>
            <person name="Yu C."/>
            <person name="Celniker S."/>
        </authorList>
    </citation>
    <scope>NUCLEOTIDE SEQUENCE</scope>
</reference>
<feature type="region of interest" description="Disordered" evidence="1">
    <location>
        <begin position="470"/>
        <end position="493"/>
    </location>
</feature>
<feature type="domain" description="PDZ" evidence="2">
    <location>
        <begin position="501"/>
        <end position="564"/>
    </location>
</feature>
<feature type="domain" description="PDZ" evidence="2">
    <location>
        <begin position="29"/>
        <end position="118"/>
    </location>
</feature>
<dbReference type="Proteomes" id="UP000000803">
    <property type="component" value="Chromosome 2R"/>
</dbReference>
<dbReference type="CDD" id="cd23063">
    <property type="entry name" value="PDZ1_INAD-like"/>
    <property type="match status" value="1"/>
</dbReference>
<reference evidence="4 6" key="1">
    <citation type="journal article" date="2000" name="Science">
        <title>The genome sequence of Drosophila melanogaster.</title>
        <authorList>
            <person name="Adams M.D."/>
            <person name="Celniker S.E."/>
            <person name="Holt R.A."/>
            <person name="Evans C.A."/>
            <person name="Gocayne J.D."/>
            <person name="Amanatides P.G."/>
            <person name="Scherer S.E."/>
            <person name="Li P.W."/>
            <person name="Hoskins R.A."/>
            <person name="Galle R.F."/>
            <person name="George R.A."/>
            <person name="Lewis S.E."/>
            <person name="Richards S."/>
            <person name="Ashburner M."/>
            <person name="Henderson S.N."/>
            <person name="Sutton G.G."/>
            <person name="Wortman J.R."/>
            <person name="Yandell M.D."/>
            <person name="Zhang Q."/>
            <person name="Chen L.X."/>
            <person name="Brandon R.C."/>
            <person name="Rogers Y.H."/>
            <person name="Blazej R.G."/>
            <person name="Champe M."/>
            <person name="Pfeiffer B.D."/>
            <person name="Wan K.H."/>
            <person name="Doyle C."/>
            <person name="Baxter E.G."/>
            <person name="Helt G."/>
            <person name="Nelson C.R."/>
            <person name="Gabor G.L."/>
            <person name="Abril J.F."/>
            <person name="Agbayani A."/>
            <person name="An H.J."/>
            <person name="Andrews-Pfannkoch C."/>
            <person name="Baldwin D."/>
            <person name="Ballew R.M."/>
            <person name="Basu A."/>
            <person name="Baxendale J."/>
            <person name="Bayraktaroglu L."/>
            <person name="Beasley E.M."/>
            <person name="Beeson K.Y."/>
            <person name="Benos P.V."/>
            <person name="Berman B.P."/>
            <person name="Bhandari D."/>
            <person name="Bolshakov S."/>
            <person name="Borkova D."/>
            <person name="Botchan M.R."/>
            <person name="Bouck J."/>
            <person name="Brokstein P."/>
            <person name="Brottier P."/>
            <person name="Burtis K.C."/>
            <person name="Busam D.A."/>
            <person name="Butler H."/>
            <person name="Cadieu E."/>
            <person name="Center A."/>
            <person name="Chandra I."/>
            <person name="Cherry J.M."/>
            <person name="Cawley S."/>
            <person name="Dahlke C."/>
            <person name="Davenport L.B."/>
            <person name="Davies P."/>
            <person name="de Pablos B."/>
            <person name="Delcher A."/>
            <person name="Deng Z."/>
            <person name="Mays A.D."/>
            <person name="Dew I."/>
            <person name="Dietz S.M."/>
            <person name="Dodson K."/>
            <person name="Doup L.E."/>
            <person name="Downes M."/>
            <person name="Dugan-Rocha S."/>
            <person name="Dunkov B.C."/>
            <person name="Dunn P."/>
            <person name="Durbin K.J."/>
            <person name="Evangelista C.C."/>
            <person name="Ferraz C."/>
            <person name="Ferriera S."/>
            <person name="Fleischmann W."/>
            <person name="Fosler C."/>
            <person name="Gabrielian A.E."/>
            <person name="Garg N.S."/>
            <person name="Gelbart W.M."/>
            <person name="Glasser K."/>
            <person name="Glodek A."/>
            <person name="Gong F."/>
            <person name="Gorrell J.H."/>
            <person name="Gu Z."/>
            <person name="Guan P."/>
            <person name="Harris M."/>
            <person name="Harris N.L."/>
            <person name="Harvey D."/>
            <person name="Heiman T.J."/>
            <person name="Hernandez J.R."/>
            <person name="Houck J."/>
            <person name="Hostin D."/>
            <person name="Houston K.A."/>
            <person name="Howland T.J."/>
            <person name="Wei M.H."/>
            <person name="Ibegwam C."/>
            <person name="Jalali M."/>
            <person name="Kalush F."/>
            <person name="Karpen G.H."/>
            <person name="Ke Z."/>
            <person name="Kennison J.A."/>
            <person name="Ketchum K.A."/>
            <person name="Kimmel B.E."/>
            <person name="Kodira C.D."/>
            <person name="Kraft C."/>
            <person name="Kravitz S."/>
            <person name="Kulp D."/>
            <person name="Lai Z."/>
            <person name="Lasko P."/>
            <person name="Lei Y."/>
            <person name="Levitsky A.A."/>
            <person name="Li J."/>
            <person name="Li Z."/>
            <person name="Liang Y."/>
            <person name="Lin X."/>
            <person name="Liu X."/>
            <person name="Mattei B."/>
            <person name="McIntosh T.C."/>
            <person name="McLeod M.P."/>
            <person name="McPherson D."/>
            <person name="Merkulov G."/>
            <person name="Milshina N.V."/>
            <person name="Mobarry C."/>
            <person name="Morris J."/>
            <person name="Moshrefi A."/>
            <person name="Mount S.M."/>
            <person name="Moy M."/>
            <person name="Murphy B."/>
            <person name="Murphy L."/>
            <person name="Muzny D.M."/>
            <person name="Nelson D.L."/>
            <person name="Nelson D.R."/>
            <person name="Nelson K.A."/>
            <person name="Nixon K."/>
            <person name="Nusskern D.R."/>
            <person name="Pacleb J.M."/>
            <person name="Palazzolo M."/>
            <person name="Pittman G.S."/>
            <person name="Pan S."/>
            <person name="Pollard J."/>
            <person name="Puri V."/>
            <person name="Reese M.G."/>
            <person name="Reinert K."/>
            <person name="Remington K."/>
            <person name="Saunders R.D."/>
            <person name="Scheeler F."/>
            <person name="Shen H."/>
            <person name="Shue B.C."/>
            <person name="Siden-Kiamos I."/>
            <person name="Simpson M."/>
            <person name="Skupski M.P."/>
            <person name="Smith T."/>
            <person name="Spier E."/>
            <person name="Spradling A.C."/>
            <person name="Stapleton M."/>
            <person name="Strong R."/>
            <person name="Sun E."/>
            <person name="Svirskas R."/>
            <person name="Tector C."/>
            <person name="Turner R."/>
            <person name="Venter E."/>
            <person name="Wang A.H."/>
            <person name="Wang X."/>
            <person name="Wang Z.Y."/>
            <person name="Wassarman D.A."/>
            <person name="Weinstock G.M."/>
            <person name="Weissenbach J."/>
            <person name="Williams S.M."/>
            <person name="WoodageT"/>
            <person name="Worley K.C."/>
            <person name="Wu D."/>
            <person name="Yang S."/>
            <person name="Yao Q.A."/>
            <person name="Ye J."/>
            <person name="Yeh R.F."/>
            <person name="Zaveri J.S."/>
            <person name="Zhan M."/>
            <person name="Zhang G."/>
            <person name="Zhao Q."/>
            <person name="Zheng L."/>
            <person name="Zheng X.H."/>
            <person name="Zhong F.N."/>
            <person name="Zhong W."/>
            <person name="Zhou X."/>
            <person name="Zhu S."/>
            <person name="Zhu X."/>
            <person name="Smith H.O."/>
            <person name="Gibbs R.A."/>
            <person name="Myers E.W."/>
            <person name="Rubin G.M."/>
            <person name="Venter J.C."/>
        </authorList>
    </citation>
    <scope>NUCLEOTIDE SEQUENCE [LARGE SCALE GENOMIC DNA]</scope>
    <source>
        <strain evidence="6">Berkeley</strain>
    </source>
</reference>
<dbReference type="EMBL" id="BT120028">
    <property type="protein sequence ID" value="ADA53567.1"/>
    <property type="molecule type" value="mRNA"/>
</dbReference>
<evidence type="ECO:0000313" key="4">
    <source>
        <dbReference type="EMBL" id="AFH08223.1"/>
    </source>
</evidence>
<feature type="compositionally biased region" description="Gly residues" evidence="1">
    <location>
        <begin position="153"/>
        <end position="167"/>
    </location>
</feature>
<dbReference type="SMR" id="D3DMF9"/>
<evidence type="ECO:0007829" key="7">
    <source>
        <dbReference type="PeptideAtlas" id="D3DMF9"/>
    </source>
</evidence>
<dbReference type="InterPro" id="IPR036034">
    <property type="entry name" value="PDZ_sf"/>
</dbReference>
<dbReference type="CTD" id="37629"/>
<dbReference type="VEuPathDB" id="VectorBase:FBgn0001263"/>
<dbReference type="FlyBase" id="FBgn0001263">
    <property type="gene designation" value="inaD"/>
</dbReference>
<reference evidence="4 6" key="6">
    <citation type="journal article" date="2005" name="PLoS Comput. Biol.">
        <title>Combined evidence annotation of transposable elements in genome sequences.</title>
        <authorList>
            <person name="Quesneville H."/>
            <person name="Bergman C.M."/>
            <person name="Andrieu O."/>
            <person name="Autard D."/>
            <person name="Nouaud D."/>
            <person name="Ashburner M."/>
            <person name="Anxolabehere D."/>
        </authorList>
    </citation>
    <scope>NUCLEOTIDE SEQUENCE [LARGE SCALE GENOMIC DNA]</scope>
    <source>
        <strain evidence="6">Berkeley</strain>
    </source>
</reference>
<feature type="domain" description="PDZ" evidence="2">
    <location>
        <begin position="376"/>
        <end position="460"/>
    </location>
</feature>
<dbReference type="ExpressionAtlas" id="D3DMF9">
    <property type="expression patterns" value="baseline and differential"/>
</dbReference>
<dbReference type="InterPro" id="IPR001478">
    <property type="entry name" value="PDZ"/>
</dbReference>
<accession>D3DMF9</accession>
<dbReference type="AGR" id="FB:FBgn0001263"/>
<dbReference type="EMBL" id="AE013599">
    <property type="protein sequence ID" value="AFH08223.1"/>
    <property type="molecule type" value="Genomic_DNA"/>
</dbReference>
<reference evidence="4" key="12">
    <citation type="journal article" date="2015" name="G3 (Bethesda)">
        <title>Gene Model Annotations for Drosophila melanogaster: The Rule-Benders.</title>
        <authorList>
            <consortium name="FlyBase Consortium"/>
            <person name="Crosby M.A."/>
            <person name="Gramates L.S."/>
            <person name="Dos Santos G."/>
            <person name="Matthews B.B."/>
            <person name="St Pierre S.E."/>
            <person name="Zhou P."/>
            <person name="Schroeder A.J."/>
            <person name="Falls K."/>
            <person name="Emmert D.B."/>
            <person name="Russo S.M."/>
            <person name="Gelbart W.M."/>
            <person name="null"/>
        </authorList>
    </citation>
    <scope>NUCLEOTIDE SEQUENCE</scope>
</reference>
<dbReference type="BioGRID-ORCS" id="37629">
    <property type="hits" value="0 hits in 3 CRISPR screens"/>
</dbReference>
<keyword evidence="7" id="KW-1267">Proteomics identification</keyword>
<dbReference type="FunFam" id="2.30.42.10:FF:000274">
    <property type="entry name" value="inactivation-no-after-potential D protein"/>
    <property type="match status" value="1"/>
</dbReference>
<reference evidence="4 6" key="5">
    <citation type="journal article" date="2002" name="Genome Biol.">
        <title>Heterochromatic sequences in a Drosophila whole-genome shotgun assembly.</title>
        <authorList>
            <person name="Hoskins R.A."/>
            <person name="Smith C.D."/>
            <person name="Carlson J.W."/>
            <person name="Carvalho A.B."/>
            <person name="Halpern A."/>
            <person name="Kaminker J.S."/>
            <person name="Kennedy C."/>
            <person name="Mungall C.J."/>
            <person name="Sullivan B.A."/>
            <person name="Sutton G.G."/>
            <person name="Yasuhara J.C."/>
            <person name="Wakimoto B.T."/>
            <person name="Myers E.W."/>
            <person name="Celniker S.E."/>
            <person name="Rubin G.M."/>
            <person name="Karpen G.H."/>
        </authorList>
    </citation>
    <scope>NUCLEOTIDE SEQUENCE [LARGE SCALE GENOMIC DNA]</scope>
    <source>
        <strain evidence="6">Berkeley</strain>
    </source>
</reference>
<reference evidence="4 6" key="2">
    <citation type="journal article" date="2002" name="Genome Biol.">
        <title>Finishing a whole-genome shotgun: release 3 of the Drosophila melanogaster euchromatic genome sequence.</title>
        <authorList>
            <person name="Celniker S.E."/>
            <person name="Wheeler D.A."/>
            <person name="Kronmiller B."/>
            <person name="Carlson J.W."/>
            <person name="Halpern A."/>
            <person name="Patel S."/>
            <person name="Adams M."/>
            <person name="Champe M."/>
            <person name="Dugan S.P."/>
            <person name="Frise E."/>
            <person name="Hodgson A."/>
            <person name="George R.A."/>
            <person name="Hoskins R.A."/>
            <person name="Laverty T."/>
            <person name="Muzny D.M."/>
            <person name="Nelson C.R."/>
            <person name="Pacleb J.M."/>
            <person name="Park S."/>
            <person name="Pfeiffer B.D."/>
            <person name="Richards S."/>
            <person name="Sodergren E.J."/>
            <person name="Svirskas R."/>
            <person name="Tabor P.E."/>
            <person name="Wan K."/>
            <person name="Stapleton M."/>
            <person name="Sutton G.G."/>
            <person name="Venter C."/>
            <person name="Weinstock G."/>
            <person name="Scherer S.E."/>
            <person name="Myers E.W."/>
            <person name="Gibbs R.A."/>
            <person name="Rubin G.M."/>
        </authorList>
    </citation>
    <scope>NUCLEOTIDE SEQUENCE [LARGE SCALE GENOMIC DNA]</scope>
    <source>
        <strain evidence="6">Berkeley</strain>
    </source>
</reference>
<proteinExistence type="evidence at protein level"/>
<dbReference type="Pfam" id="PF00595">
    <property type="entry name" value="PDZ"/>
    <property type="match status" value="5"/>
</dbReference>
<reference evidence="4 6" key="8">
    <citation type="journal article" date="2007" name="Science">
        <title>The Release 5.1 annotation of Drosophila melanogaster heterochromatin.</title>
        <authorList>
            <person name="Smith C.D."/>
            <person name="Shu S."/>
            <person name="Mungall C.J."/>
            <person name="Karpen G.H."/>
        </authorList>
    </citation>
    <scope>NUCLEOTIDE SEQUENCE [LARGE SCALE GENOMIC DNA]</scope>
    <source>
        <strain evidence="6">Berkeley</strain>
    </source>
</reference>
<dbReference type="AlphaFoldDB" id="D3DMF9"/>
<dbReference type="CDD" id="cd23064">
    <property type="entry name" value="PDZ3_INAD-like"/>
    <property type="match status" value="1"/>
</dbReference>
<evidence type="ECO:0000313" key="5">
    <source>
        <dbReference type="FlyBase" id="FBgn0001263"/>
    </source>
</evidence>
<organism evidence="3">
    <name type="scientific">Drosophila melanogaster</name>
    <name type="common">Fruit fly</name>
    <dbReference type="NCBI Taxonomy" id="7227"/>
    <lineage>
        <taxon>Eukaryota</taxon>
        <taxon>Metazoa</taxon>
        <taxon>Ecdysozoa</taxon>
        <taxon>Arthropoda</taxon>
        <taxon>Hexapoda</taxon>
        <taxon>Insecta</taxon>
        <taxon>Pterygota</taxon>
        <taxon>Neoptera</taxon>
        <taxon>Endopterygota</taxon>
        <taxon>Diptera</taxon>
        <taxon>Brachycera</taxon>
        <taxon>Muscomorpha</taxon>
        <taxon>Ephydroidea</taxon>
        <taxon>Drosophilidae</taxon>
        <taxon>Drosophila</taxon>
        <taxon>Sophophora</taxon>
    </lineage>
</organism>
<feature type="compositionally biased region" description="Polar residues" evidence="1">
    <location>
        <begin position="171"/>
        <end position="187"/>
    </location>
</feature>
<reference evidence="4" key="7">
    <citation type="submission" date="2006-08" db="EMBL/GenBank/DDBJ databases">
        <authorList>
            <person name="Celniker S."/>
            <person name="Carlson J."/>
            <person name="Wan K."/>
            <person name="Frise E."/>
            <person name="Hoskins R."/>
            <person name="Park S."/>
            <person name="Svirskas R."/>
            <person name="Rubin G."/>
        </authorList>
    </citation>
    <scope>NUCLEOTIDE SEQUENCE</scope>
</reference>
<gene>
    <name evidence="4 5" type="primary">inaD</name>
    <name evidence="4" type="synonym">Dmel\CG3504</name>
    <name evidence="4" type="synonym">Ina-D</name>
    <name evidence="4" type="synonym">INAD</name>
    <name evidence="4" type="synonym">InaD</name>
    <name evidence="3" type="synonym">inaD-RA</name>
    <name evidence="4 5" type="ORF">CG3504</name>
    <name evidence="4" type="ORF">Dmel_CG3504</name>
</gene>
<reference evidence="4" key="15">
    <citation type="submission" date="2020-05" db="EMBL/GenBank/DDBJ databases">
        <title>Drosophila melanogaster release 4 sequence.</title>
        <authorList>
            <consortium name="Berkeley Drosophila Genome Project"/>
            <person name="Celniker S."/>
            <person name="Carlson J."/>
            <person name="Wan K."/>
            <person name="Pfeiffer B."/>
            <person name="Frise E."/>
            <person name="George R."/>
            <person name="Hoskins R."/>
            <person name="Stapleton M."/>
            <person name="Pacleb J."/>
            <person name="Park S."/>
            <person name="Svirskas R."/>
            <person name="Smith E."/>
            <person name="Yu C."/>
            <person name="Rubin G."/>
        </authorList>
    </citation>
    <scope>NUCLEOTIDE SEQUENCE</scope>
</reference>
<dbReference type="PANTHER" id="PTHR19964">
    <property type="entry name" value="MULTIPLE PDZ DOMAIN PROTEIN"/>
    <property type="match status" value="1"/>
</dbReference>
<keyword evidence="6" id="KW-1185">Reference proteome</keyword>
<reference evidence="4" key="14">
    <citation type="submission" date="2020-04" db="EMBL/GenBank/DDBJ databases">
        <authorList>
            <consortium name="FlyBase"/>
        </authorList>
    </citation>
    <scope>NUCLEOTIDE SEQUENCE</scope>
</reference>
<reference evidence="4 6" key="3">
    <citation type="journal article" date="2002" name="Genome Biol.">
        <title>Annotation of the Drosophila melanogaster euchromatic genome: a systematic review.</title>
        <authorList>
            <person name="Misra S."/>
            <person name="Crosby M.A."/>
            <person name="Mungall C.J."/>
            <person name="Matthews B.B."/>
            <person name="Campbell K.S."/>
            <person name="Hradecky P."/>
            <person name="Huang Y."/>
            <person name="Kaminker J.S."/>
            <person name="Millburn G.H."/>
            <person name="Prochnik S.E."/>
            <person name="Smith C.D."/>
            <person name="Tupy J.L."/>
            <person name="Whitfied E.J."/>
            <person name="Bayraktaroglu L."/>
            <person name="Berman B.P."/>
            <person name="Bettencourt B.R."/>
            <person name="Celniker S.E."/>
            <person name="de Grey A.D."/>
            <person name="Drysdale R.A."/>
            <person name="Harris N.L."/>
            <person name="Richter J."/>
            <person name="Russo S."/>
            <person name="Schroeder A.J."/>
            <person name="Shu S.Q."/>
            <person name="Stapleton M."/>
            <person name="Yamada C."/>
            <person name="Ashburner M."/>
            <person name="Gelbart W.M."/>
            <person name="Rubin G.M."/>
            <person name="Lewis S.E."/>
        </authorList>
    </citation>
    <scope>GENOME REANNOTATION</scope>
    <source>
        <strain evidence="6">Berkeley</strain>
    </source>
</reference>
<dbReference type="FunFam" id="2.30.42.10:FF:000293">
    <property type="entry name" value="Inactivation-no-after-potential D protein"/>
    <property type="match status" value="1"/>
</dbReference>
<dbReference type="CDD" id="cd06672">
    <property type="entry name" value="PDZ8_MUPP1-PDZ7_PATJ-PDZ2_INAD-like"/>
    <property type="match status" value="1"/>
</dbReference>
<dbReference type="InterPro" id="IPR051342">
    <property type="entry name" value="PDZ_scaffold"/>
</dbReference>
<dbReference type="OrthoDB" id="438726at2759"/>
<dbReference type="CDD" id="cd23066">
    <property type="entry name" value="PDZ5_INAD-like"/>
    <property type="match status" value="1"/>
</dbReference>
<dbReference type="SUPFAM" id="SSF50156">
    <property type="entry name" value="PDZ domain-like"/>
    <property type="match status" value="5"/>
</dbReference>
<feature type="compositionally biased region" description="Basic and acidic residues" evidence="1">
    <location>
        <begin position="470"/>
        <end position="487"/>
    </location>
</feature>
<reference evidence="4 6" key="4">
    <citation type="journal article" date="2002" name="Genome Biol.">
        <title>The transposable elements of the Drosophila melanogaster euchromatin: a genomics perspective.</title>
        <authorList>
            <person name="Kaminker J.S."/>
            <person name="Bergman C.M."/>
            <person name="Kronmiller B."/>
            <person name="Carlson J."/>
            <person name="Svirskas R."/>
            <person name="Patel S."/>
            <person name="Frise E."/>
            <person name="Wheeler D.A."/>
            <person name="Lewis S.E."/>
            <person name="Rubin G.M."/>
            <person name="Ashburner M."/>
            <person name="Celniker S.E."/>
        </authorList>
    </citation>
    <scope>NUCLEOTIDE SEQUENCE [LARGE SCALE GENOMIC DNA]</scope>
    <source>
        <strain evidence="6">Berkeley</strain>
    </source>
</reference>
<evidence type="ECO:0000259" key="2">
    <source>
        <dbReference type="PROSITE" id="PS50106"/>
    </source>
</evidence>